<keyword evidence="1" id="KW-0805">Transcription regulation</keyword>
<dbReference type="Gene3D" id="1.10.10.60">
    <property type="entry name" value="Homeodomain-like"/>
    <property type="match status" value="1"/>
</dbReference>
<sequence length="266" mass="31040">MKQETFRGLKLSLCDRLILHNNPPGWNWRSNIPDYYNLWIALSGPGKMWINDELIPFSAGTAILLYPNDSVYAERLDSAGMRNIGLHFRCINEPTNKRGLEAFKLRPIQLRRLSLIHEMARYLSEVPLSQQEEANDWATKIFHVFARDWLLGPEDPRDQIIRAQVERIKERPYQSFPTEELAKEAGLSLSQYRRRFAKLTQTQPRTFSILQRLETAKRLLLESTLNIDQIAQALGFNDTPFFSRQFRKKTGMSPSEFRAQNREDSV</sequence>
<dbReference type="PROSITE" id="PS01124">
    <property type="entry name" value="HTH_ARAC_FAMILY_2"/>
    <property type="match status" value="1"/>
</dbReference>
<dbReference type="PROSITE" id="PS00041">
    <property type="entry name" value="HTH_ARAC_FAMILY_1"/>
    <property type="match status" value="1"/>
</dbReference>
<proteinExistence type="predicted"/>
<dbReference type="EMBL" id="JACYFG010000006">
    <property type="protein sequence ID" value="MBD5778505.1"/>
    <property type="molecule type" value="Genomic_DNA"/>
</dbReference>
<keyword evidence="2" id="KW-0238">DNA-binding</keyword>
<evidence type="ECO:0000259" key="4">
    <source>
        <dbReference type="PROSITE" id="PS01124"/>
    </source>
</evidence>
<name>A0A927F7C8_9BACT</name>
<dbReference type="RefSeq" id="WP_191615642.1">
    <property type="nucleotide sequence ID" value="NZ_JACYFG010000006.1"/>
</dbReference>
<evidence type="ECO:0000313" key="5">
    <source>
        <dbReference type="EMBL" id="MBD5778505.1"/>
    </source>
</evidence>
<organism evidence="5 6">
    <name type="scientific">Pelagicoccus enzymogenes</name>
    <dbReference type="NCBI Taxonomy" id="2773457"/>
    <lineage>
        <taxon>Bacteria</taxon>
        <taxon>Pseudomonadati</taxon>
        <taxon>Verrucomicrobiota</taxon>
        <taxon>Opitutia</taxon>
        <taxon>Puniceicoccales</taxon>
        <taxon>Pelagicoccaceae</taxon>
        <taxon>Pelagicoccus</taxon>
    </lineage>
</organism>
<keyword evidence="6" id="KW-1185">Reference proteome</keyword>
<reference evidence="5" key="1">
    <citation type="submission" date="2020-09" db="EMBL/GenBank/DDBJ databases">
        <title>Pelagicoccus enzymogenes sp. nov. with an EPS production, isolated from marine sediment.</title>
        <authorList>
            <person name="Feng X."/>
        </authorList>
    </citation>
    <scope>NUCLEOTIDE SEQUENCE</scope>
    <source>
        <strain evidence="5">NFK12</strain>
    </source>
</reference>
<protein>
    <submittedName>
        <fullName evidence="5">Helix-turn-helix domain-containing protein</fullName>
    </submittedName>
</protein>
<dbReference type="InterPro" id="IPR009057">
    <property type="entry name" value="Homeodomain-like_sf"/>
</dbReference>
<accession>A0A927F7C8</accession>
<evidence type="ECO:0000256" key="3">
    <source>
        <dbReference type="ARBA" id="ARBA00023163"/>
    </source>
</evidence>
<keyword evidence="3" id="KW-0804">Transcription</keyword>
<dbReference type="InterPro" id="IPR020449">
    <property type="entry name" value="Tscrpt_reg_AraC-type_HTH"/>
</dbReference>
<gene>
    <name evidence="5" type="ORF">IEN85_03300</name>
</gene>
<dbReference type="PANTHER" id="PTHR43280">
    <property type="entry name" value="ARAC-FAMILY TRANSCRIPTIONAL REGULATOR"/>
    <property type="match status" value="1"/>
</dbReference>
<dbReference type="Pfam" id="PF12833">
    <property type="entry name" value="HTH_18"/>
    <property type="match status" value="1"/>
</dbReference>
<dbReference type="GO" id="GO:0043565">
    <property type="term" value="F:sequence-specific DNA binding"/>
    <property type="evidence" value="ECO:0007669"/>
    <property type="project" value="InterPro"/>
</dbReference>
<dbReference type="Proteomes" id="UP000622317">
    <property type="component" value="Unassembled WGS sequence"/>
</dbReference>
<dbReference type="AlphaFoldDB" id="A0A927F7C8"/>
<dbReference type="InterPro" id="IPR018060">
    <property type="entry name" value="HTH_AraC"/>
</dbReference>
<dbReference type="SUPFAM" id="SSF51215">
    <property type="entry name" value="Regulatory protein AraC"/>
    <property type="match status" value="1"/>
</dbReference>
<dbReference type="InterPro" id="IPR037923">
    <property type="entry name" value="HTH-like"/>
</dbReference>
<feature type="domain" description="HTH araC/xylS-type" evidence="4">
    <location>
        <begin position="158"/>
        <end position="260"/>
    </location>
</feature>
<evidence type="ECO:0000256" key="2">
    <source>
        <dbReference type="ARBA" id="ARBA00023125"/>
    </source>
</evidence>
<dbReference type="InterPro" id="IPR018062">
    <property type="entry name" value="HTH_AraC-typ_CS"/>
</dbReference>
<dbReference type="GO" id="GO:0003700">
    <property type="term" value="F:DNA-binding transcription factor activity"/>
    <property type="evidence" value="ECO:0007669"/>
    <property type="project" value="InterPro"/>
</dbReference>
<dbReference type="PRINTS" id="PR00032">
    <property type="entry name" value="HTHARAC"/>
</dbReference>
<dbReference type="SMART" id="SM00342">
    <property type="entry name" value="HTH_ARAC"/>
    <property type="match status" value="1"/>
</dbReference>
<evidence type="ECO:0000313" key="6">
    <source>
        <dbReference type="Proteomes" id="UP000622317"/>
    </source>
</evidence>
<comment type="caution">
    <text evidence="5">The sequence shown here is derived from an EMBL/GenBank/DDBJ whole genome shotgun (WGS) entry which is preliminary data.</text>
</comment>
<dbReference type="PANTHER" id="PTHR43280:SF2">
    <property type="entry name" value="HTH-TYPE TRANSCRIPTIONAL REGULATOR EXSA"/>
    <property type="match status" value="1"/>
</dbReference>
<dbReference type="SUPFAM" id="SSF46689">
    <property type="entry name" value="Homeodomain-like"/>
    <property type="match status" value="1"/>
</dbReference>
<evidence type="ECO:0000256" key="1">
    <source>
        <dbReference type="ARBA" id="ARBA00023015"/>
    </source>
</evidence>